<feature type="compositionally biased region" description="Low complexity" evidence="1">
    <location>
        <begin position="31"/>
        <end position="40"/>
    </location>
</feature>
<name>A0AAW1RE47_9CHLO</name>
<reference evidence="2 3" key="1">
    <citation type="journal article" date="2024" name="Nat. Commun.">
        <title>Phylogenomics reveals the evolutionary origins of lichenization in chlorophyte algae.</title>
        <authorList>
            <person name="Puginier C."/>
            <person name="Libourel C."/>
            <person name="Otte J."/>
            <person name="Skaloud P."/>
            <person name="Haon M."/>
            <person name="Grisel S."/>
            <person name="Petersen M."/>
            <person name="Berrin J.G."/>
            <person name="Delaux P.M."/>
            <person name="Dal Grande F."/>
            <person name="Keller J."/>
        </authorList>
    </citation>
    <scope>NUCLEOTIDE SEQUENCE [LARGE SCALE GENOMIC DNA]</scope>
    <source>
        <strain evidence="2 3">SAG 2523</strain>
    </source>
</reference>
<evidence type="ECO:0000313" key="3">
    <source>
        <dbReference type="Proteomes" id="UP001485043"/>
    </source>
</evidence>
<gene>
    <name evidence="2" type="ORF">WJX84_002579</name>
</gene>
<comment type="caution">
    <text evidence="2">The sequence shown here is derived from an EMBL/GenBank/DDBJ whole genome shotgun (WGS) entry which is preliminary data.</text>
</comment>
<proteinExistence type="predicted"/>
<dbReference type="AlphaFoldDB" id="A0AAW1RE47"/>
<keyword evidence="3" id="KW-1185">Reference proteome</keyword>
<evidence type="ECO:0000313" key="2">
    <source>
        <dbReference type="EMBL" id="KAK9831927.1"/>
    </source>
</evidence>
<organism evidence="2 3">
    <name type="scientific">Apatococcus fuscideae</name>
    <dbReference type="NCBI Taxonomy" id="2026836"/>
    <lineage>
        <taxon>Eukaryota</taxon>
        <taxon>Viridiplantae</taxon>
        <taxon>Chlorophyta</taxon>
        <taxon>core chlorophytes</taxon>
        <taxon>Trebouxiophyceae</taxon>
        <taxon>Chlorellales</taxon>
        <taxon>Chlorellaceae</taxon>
        <taxon>Apatococcus</taxon>
    </lineage>
</organism>
<evidence type="ECO:0000256" key="1">
    <source>
        <dbReference type="SAM" id="MobiDB-lite"/>
    </source>
</evidence>
<protein>
    <submittedName>
        <fullName evidence="2">Uncharacterized protein</fullName>
    </submittedName>
</protein>
<dbReference type="EMBL" id="JALJOV010002274">
    <property type="protein sequence ID" value="KAK9831927.1"/>
    <property type="molecule type" value="Genomic_DNA"/>
</dbReference>
<accession>A0AAW1RE47</accession>
<sequence length="116" mass="12688">MAQDALVLSRTRYYHSPSPRLGSATPPPRPSSRSRTIAPSGTQPSAHQRRTRSPRPLPHRPDTHANPPPPTHILVRGSLPSQSPEPTADTKTPRILAPSTPIKADCPHARRLLQVK</sequence>
<dbReference type="Proteomes" id="UP001485043">
    <property type="component" value="Unassembled WGS sequence"/>
</dbReference>
<feature type="region of interest" description="Disordered" evidence="1">
    <location>
        <begin position="1"/>
        <end position="103"/>
    </location>
</feature>